<organism evidence="8 9">
    <name type="scientific">Pinctada imbricata</name>
    <name type="common">Atlantic pearl-oyster</name>
    <name type="synonym">Pinctada martensii</name>
    <dbReference type="NCBI Taxonomy" id="66713"/>
    <lineage>
        <taxon>Eukaryota</taxon>
        <taxon>Metazoa</taxon>
        <taxon>Spiralia</taxon>
        <taxon>Lophotrochozoa</taxon>
        <taxon>Mollusca</taxon>
        <taxon>Bivalvia</taxon>
        <taxon>Autobranchia</taxon>
        <taxon>Pteriomorphia</taxon>
        <taxon>Pterioida</taxon>
        <taxon>Pterioidea</taxon>
        <taxon>Pteriidae</taxon>
        <taxon>Pinctada</taxon>
    </lineage>
</organism>
<accession>A0AA89C285</accession>
<dbReference type="GO" id="GO:0008195">
    <property type="term" value="F:phosphatidate phosphatase activity"/>
    <property type="evidence" value="ECO:0007669"/>
    <property type="project" value="TreeGrafter"/>
</dbReference>
<evidence type="ECO:0000256" key="4">
    <source>
        <dbReference type="ARBA" id="ARBA00022989"/>
    </source>
</evidence>
<dbReference type="EMBL" id="VSWD01000005">
    <property type="protein sequence ID" value="KAK3103261.1"/>
    <property type="molecule type" value="Genomic_DNA"/>
</dbReference>
<dbReference type="PANTHER" id="PTHR10165">
    <property type="entry name" value="LIPID PHOSPHATE PHOSPHATASE"/>
    <property type="match status" value="1"/>
</dbReference>
<dbReference type="CDD" id="cd03384">
    <property type="entry name" value="PAP2_wunen"/>
    <property type="match status" value="1"/>
</dbReference>
<keyword evidence="5 6" id="KW-0472">Membrane</keyword>
<dbReference type="GO" id="GO:0005886">
    <property type="term" value="C:plasma membrane"/>
    <property type="evidence" value="ECO:0007669"/>
    <property type="project" value="TreeGrafter"/>
</dbReference>
<dbReference type="Proteomes" id="UP001186944">
    <property type="component" value="Unassembled WGS sequence"/>
</dbReference>
<dbReference type="InterPro" id="IPR000326">
    <property type="entry name" value="PAP2/HPO"/>
</dbReference>
<dbReference type="GO" id="GO:0007165">
    <property type="term" value="P:signal transduction"/>
    <property type="evidence" value="ECO:0007669"/>
    <property type="project" value="TreeGrafter"/>
</dbReference>
<comment type="subcellular location">
    <subcellularLocation>
        <location evidence="1">Membrane</location>
        <topology evidence="1">Multi-pass membrane protein</topology>
    </subcellularLocation>
</comment>
<keyword evidence="4 6" id="KW-1133">Transmembrane helix</keyword>
<dbReference type="SMART" id="SM00014">
    <property type="entry name" value="acidPPc"/>
    <property type="match status" value="1"/>
</dbReference>
<feature type="transmembrane region" description="Helical" evidence="6">
    <location>
        <begin position="275"/>
        <end position="293"/>
    </location>
</feature>
<evidence type="ECO:0000313" key="8">
    <source>
        <dbReference type="EMBL" id="KAK3103261.1"/>
    </source>
</evidence>
<feature type="domain" description="Phosphatidic acid phosphatase type 2/haloperoxidase" evidence="7">
    <location>
        <begin position="178"/>
        <end position="320"/>
    </location>
</feature>
<dbReference type="InterPro" id="IPR043216">
    <property type="entry name" value="PAP-like"/>
</dbReference>
<feature type="transmembrane region" description="Helical" evidence="6">
    <location>
        <begin position="177"/>
        <end position="198"/>
    </location>
</feature>
<dbReference type="PANTHER" id="PTHR10165:SF103">
    <property type="entry name" value="PHOSPHOLIPID PHOSPHATASE HOMOLOG 1.2 HOMOLOG"/>
    <property type="match status" value="1"/>
</dbReference>
<name>A0AA89C285_PINIB</name>
<evidence type="ECO:0000256" key="2">
    <source>
        <dbReference type="ARBA" id="ARBA00008816"/>
    </source>
</evidence>
<evidence type="ECO:0000256" key="3">
    <source>
        <dbReference type="ARBA" id="ARBA00022692"/>
    </source>
</evidence>
<protein>
    <recommendedName>
        <fullName evidence="7">Phosphatidic acid phosphatase type 2/haloperoxidase domain-containing protein</fullName>
    </recommendedName>
</protein>
<dbReference type="InterPro" id="IPR036938">
    <property type="entry name" value="PAP2/HPO_sf"/>
</dbReference>
<evidence type="ECO:0000256" key="1">
    <source>
        <dbReference type="ARBA" id="ARBA00004141"/>
    </source>
</evidence>
<dbReference type="GO" id="GO:0006644">
    <property type="term" value="P:phospholipid metabolic process"/>
    <property type="evidence" value="ECO:0007669"/>
    <property type="project" value="InterPro"/>
</dbReference>
<dbReference type="SUPFAM" id="SSF48317">
    <property type="entry name" value="Acid phosphatase/Vanadium-dependent haloperoxidase"/>
    <property type="match status" value="1"/>
</dbReference>
<dbReference type="Pfam" id="PF01569">
    <property type="entry name" value="PAP2"/>
    <property type="match status" value="1"/>
</dbReference>
<gene>
    <name evidence="8" type="ORF">FSP39_017927</name>
</gene>
<evidence type="ECO:0000313" key="9">
    <source>
        <dbReference type="Proteomes" id="UP001186944"/>
    </source>
</evidence>
<comment type="caution">
    <text evidence="8">The sequence shown here is derived from an EMBL/GenBank/DDBJ whole genome shotgun (WGS) entry which is preliminary data.</text>
</comment>
<sequence length="364" mass="41378">MHVSGTKPSSVILSLNNIYRLIGINQTMSNDVNHKELLEHIKKAQEEYATDLQTYKRNRTSVLIIVTCLLELMVLVFVIAMEMVLRFTTIFPYRRQNFSCIDAEISKSSSSSEYSGFAFQGRIPDSVIYSLSFCIPPVVICVGEIGMWSFTQDKQKSIRVLCRPCSVPQVVRRMIRFVGVFVFGACCMLVFVDVIKLVTGRLRPNFLEVCRVNRTLCKEYSNFGNDRLCDERDEMKLKDARTSFPSIAAALTSYSAVFVSTYIHGALQSRSVRVLRPFLTLVFIMLAMVSGLVEVGVNYSHWTDVLAGFVIGVAMAIYLSSYVLQKFHEYIAERQVLSMLHQFLLEHHLLVALTKQVISFKGYM</sequence>
<feature type="transmembrane region" description="Helical" evidence="6">
    <location>
        <begin position="244"/>
        <end position="263"/>
    </location>
</feature>
<evidence type="ECO:0000256" key="5">
    <source>
        <dbReference type="ARBA" id="ARBA00023136"/>
    </source>
</evidence>
<dbReference type="GO" id="GO:0046839">
    <property type="term" value="P:phospholipid dephosphorylation"/>
    <property type="evidence" value="ECO:0007669"/>
    <property type="project" value="TreeGrafter"/>
</dbReference>
<keyword evidence="9" id="KW-1185">Reference proteome</keyword>
<feature type="transmembrane region" description="Helical" evidence="6">
    <location>
        <begin position="305"/>
        <end position="324"/>
    </location>
</feature>
<feature type="transmembrane region" description="Helical" evidence="6">
    <location>
        <begin position="62"/>
        <end position="85"/>
    </location>
</feature>
<dbReference type="AlphaFoldDB" id="A0AA89C285"/>
<feature type="transmembrane region" description="Helical" evidence="6">
    <location>
        <begin position="127"/>
        <end position="150"/>
    </location>
</feature>
<proteinExistence type="inferred from homology"/>
<reference evidence="8" key="1">
    <citation type="submission" date="2019-08" db="EMBL/GenBank/DDBJ databases">
        <title>The improved chromosome-level genome for the pearl oyster Pinctada fucata martensii using PacBio sequencing and Hi-C.</title>
        <authorList>
            <person name="Zheng Z."/>
        </authorList>
    </citation>
    <scope>NUCLEOTIDE SEQUENCE</scope>
    <source>
        <strain evidence="8">ZZ-2019</strain>
        <tissue evidence="8">Adductor muscle</tissue>
    </source>
</reference>
<evidence type="ECO:0000256" key="6">
    <source>
        <dbReference type="SAM" id="Phobius"/>
    </source>
</evidence>
<comment type="similarity">
    <text evidence="2">Belongs to the PA-phosphatase related phosphoesterase family.</text>
</comment>
<dbReference type="Gene3D" id="1.20.144.10">
    <property type="entry name" value="Phosphatidic acid phosphatase type 2/haloperoxidase"/>
    <property type="match status" value="1"/>
</dbReference>
<keyword evidence="3 6" id="KW-0812">Transmembrane</keyword>
<evidence type="ECO:0000259" key="7">
    <source>
        <dbReference type="SMART" id="SM00014"/>
    </source>
</evidence>